<gene>
    <name evidence="5" type="ORF">MANES_10G117500v8</name>
</gene>
<sequence>MLWAMHLKSHKSFSLADCKHLLEDCLQSKSVFQGKTVHQHLIKNHIPHGDDDHFNQTIEKLTLFYLACNKVEYARRVFDRSPRKPKKVVIWNLLIKGYAWNGPFGEAINFYYKTLELGIQPSKFTFPIVLKACSALQAIETGKDIHVHAKRLRLDSDVYVSTALVDMYAKCGCLDDAETVFNEMPHRDVVAWNSMISGFSLHGVYYHDTIRLLVRMQNDFISPNSSTIAAVLPAVAQANALSHGKAMHGFCARRAYIDDIIVATGLLDMYGKCQYMDYARRIFDKVSIVKNEVTWSAMLGAYVICDFMREALEFFLEMMRLKDFTLFPTPVTLATVLRACAKLTDSSIGRCIHCYAIKSGFVSDLMLGNTLLSTYAKCGVVIDAKQFFYEMDLKDSVSYSAIISGCVQNGHAKEALRLFHKMQLSGLYPELATMLGVLPACAHLAAIQHGSCSHCYAIVHGLTTEITICNALIDMYAKCGRIDTARRVFDTMHKRDIVSWNAIIIAYGIHGLGMEALLLFDNMLVECLEPDDVTFICLLSACSHSGLVTEGKHWFNAMRQDFGITPRMEHYICMADLLSRAGKFEEVCNFIEKMPFEPDVHIWSALLAACRVHRNVELGEEVSKKIQKLGHGSTGNFVLLSNMYSTVGRWDDAAQIRILQREQGFKKSPGCSWIEIGGVVHAFFGGDRSHPHSPQINNKIDELLVEMRRLGYHGEASYVLQDVEDEEKEHILLYHSEKLAIAFGLLNLSPNKPILVTKNLRVCGDCHTAIKLISLITKRNITVRDASRFHHFKDGICNCGDFW</sequence>
<proteinExistence type="inferred from homology"/>
<comment type="caution">
    <text evidence="5">The sequence shown here is derived from an EMBL/GenBank/DDBJ whole genome shotgun (WGS) entry which is preliminary data.</text>
</comment>
<dbReference type="AlphaFoldDB" id="A0A2C9V6S8"/>
<evidence type="ECO:0000313" key="6">
    <source>
        <dbReference type="Proteomes" id="UP000091857"/>
    </source>
</evidence>
<dbReference type="InterPro" id="IPR046848">
    <property type="entry name" value="E_motif"/>
</dbReference>
<keyword evidence="6" id="KW-1185">Reference proteome</keyword>
<evidence type="ECO:0000256" key="2">
    <source>
        <dbReference type="ARBA" id="ARBA00022737"/>
    </source>
</evidence>
<dbReference type="FunFam" id="1.25.40.10:FF:001822">
    <property type="entry name" value="Pentatricopeptide repeat-containing family protein"/>
    <property type="match status" value="1"/>
</dbReference>
<evidence type="ECO:0000256" key="3">
    <source>
        <dbReference type="PROSITE-ProRule" id="PRU00708"/>
    </source>
</evidence>
<evidence type="ECO:0000313" key="5">
    <source>
        <dbReference type="EMBL" id="OAY39722.1"/>
    </source>
</evidence>
<dbReference type="InterPro" id="IPR046960">
    <property type="entry name" value="PPR_At4g14850-like_plant"/>
</dbReference>
<accession>A0A2C9V6S8</accession>
<dbReference type="Pfam" id="PF14432">
    <property type="entry name" value="DYW_deaminase"/>
    <property type="match status" value="1"/>
</dbReference>
<dbReference type="PROSITE" id="PS51375">
    <property type="entry name" value="PPR"/>
    <property type="match status" value="5"/>
</dbReference>
<feature type="repeat" description="PPR" evidence="3">
    <location>
        <begin position="157"/>
        <end position="191"/>
    </location>
</feature>
<dbReference type="InterPro" id="IPR046849">
    <property type="entry name" value="E2_motif"/>
</dbReference>
<evidence type="ECO:0000259" key="4">
    <source>
        <dbReference type="Pfam" id="PF14432"/>
    </source>
</evidence>
<dbReference type="OrthoDB" id="185373at2759"/>
<organism evidence="5 6">
    <name type="scientific">Manihot esculenta</name>
    <name type="common">Cassava</name>
    <name type="synonym">Jatropha manihot</name>
    <dbReference type="NCBI Taxonomy" id="3983"/>
    <lineage>
        <taxon>Eukaryota</taxon>
        <taxon>Viridiplantae</taxon>
        <taxon>Streptophyta</taxon>
        <taxon>Embryophyta</taxon>
        <taxon>Tracheophyta</taxon>
        <taxon>Spermatophyta</taxon>
        <taxon>Magnoliopsida</taxon>
        <taxon>eudicotyledons</taxon>
        <taxon>Gunneridae</taxon>
        <taxon>Pentapetalae</taxon>
        <taxon>rosids</taxon>
        <taxon>fabids</taxon>
        <taxon>Malpighiales</taxon>
        <taxon>Euphorbiaceae</taxon>
        <taxon>Crotonoideae</taxon>
        <taxon>Manihoteae</taxon>
        <taxon>Manihot</taxon>
    </lineage>
</organism>
<dbReference type="FunFam" id="1.25.40.10:FF:000725">
    <property type="entry name" value="Pentatricopeptide repeat-containing protein At3g63370, chloroplastic"/>
    <property type="match status" value="1"/>
</dbReference>
<dbReference type="Pfam" id="PF20430">
    <property type="entry name" value="Eplus_motif"/>
    <property type="match status" value="1"/>
</dbReference>
<feature type="repeat" description="PPR" evidence="3">
    <location>
        <begin position="87"/>
        <end position="121"/>
    </location>
</feature>
<dbReference type="InterPro" id="IPR002885">
    <property type="entry name" value="PPR_rpt"/>
</dbReference>
<feature type="repeat" description="PPR" evidence="3">
    <location>
        <begin position="465"/>
        <end position="499"/>
    </location>
</feature>
<dbReference type="EMBL" id="CM004396">
    <property type="protein sequence ID" value="OAY39722.1"/>
    <property type="molecule type" value="Genomic_DNA"/>
</dbReference>
<dbReference type="PANTHER" id="PTHR24015">
    <property type="entry name" value="OS07G0578800 PROTEIN-RELATED"/>
    <property type="match status" value="1"/>
</dbReference>
<comment type="similarity">
    <text evidence="1">Belongs to the PPR family. PCMP-H subfamily.</text>
</comment>
<dbReference type="Pfam" id="PF13041">
    <property type="entry name" value="PPR_2"/>
    <property type="match status" value="3"/>
</dbReference>
<dbReference type="Gramene" id="Manes.10G117500.1.v8.1">
    <property type="protein sequence ID" value="Manes.10G117500.1.v8.1.CDS.1"/>
    <property type="gene ID" value="Manes.10G117500.v8.1"/>
</dbReference>
<protein>
    <recommendedName>
        <fullName evidence="4">DYW domain-containing protein</fullName>
    </recommendedName>
</protein>
<dbReference type="FunFam" id="1.25.40.10:FF:000607">
    <property type="entry name" value="Pentatricopeptide repeat-containing protein, mitochondrial"/>
    <property type="match status" value="1"/>
</dbReference>
<dbReference type="NCBIfam" id="TIGR00756">
    <property type="entry name" value="PPR"/>
    <property type="match status" value="4"/>
</dbReference>
<dbReference type="Pfam" id="PF01535">
    <property type="entry name" value="PPR"/>
    <property type="match status" value="3"/>
</dbReference>
<dbReference type="PANTHER" id="PTHR24015:SF1832">
    <property type="entry name" value="OS03G0241800 PROTEIN"/>
    <property type="match status" value="1"/>
</dbReference>
<name>A0A2C9V6S8_MANES</name>
<dbReference type="GO" id="GO:0008270">
    <property type="term" value="F:zinc ion binding"/>
    <property type="evidence" value="ECO:0007669"/>
    <property type="project" value="InterPro"/>
</dbReference>
<dbReference type="GO" id="GO:0009451">
    <property type="term" value="P:RNA modification"/>
    <property type="evidence" value="ECO:0007669"/>
    <property type="project" value="InterPro"/>
</dbReference>
<dbReference type="Pfam" id="PF20431">
    <property type="entry name" value="E_motif"/>
    <property type="match status" value="1"/>
</dbReference>
<dbReference type="InterPro" id="IPR032867">
    <property type="entry name" value="DYW_dom"/>
</dbReference>
<dbReference type="Gramene" id="Manes.10G117500.9.v8.1">
    <property type="protein sequence ID" value="Manes.10G117500.9.v8.1.CDS.1"/>
    <property type="gene ID" value="Manes.10G117500.v8.1"/>
</dbReference>
<dbReference type="GO" id="GO:0003723">
    <property type="term" value="F:RNA binding"/>
    <property type="evidence" value="ECO:0007669"/>
    <property type="project" value="InterPro"/>
</dbReference>
<keyword evidence="2" id="KW-0677">Repeat</keyword>
<evidence type="ECO:0000256" key="1">
    <source>
        <dbReference type="ARBA" id="ARBA00006643"/>
    </source>
</evidence>
<feature type="repeat" description="PPR" evidence="3">
    <location>
        <begin position="291"/>
        <end position="326"/>
    </location>
</feature>
<dbReference type="InterPro" id="IPR011990">
    <property type="entry name" value="TPR-like_helical_dom_sf"/>
</dbReference>
<feature type="domain" description="DYW" evidence="4">
    <location>
        <begin position="711"/>
        <end position="803"/>
    </location>
</feature>
<dbReference type="FunFam" id="1.25.40.10:FF:001093">
    <property type="entry name" value="Pentatricopeptide repeat-containing protein At2g34400"/>
    <property type="match status" value="1"/>
</dbReference>
<reference evidence="6" key="1">
    <citation type="journal article" date="2016" name="Nat. Biotechnol.">
        <title>Sequencing wild and cultivated cassava and related species reveals extensive interspecific hybridization and genetic diversity.</title>
        <authorList>
            <person name="Bredeson J.V."/>
            <person name="Lyons J.B."/>
            <person name="Prochnik S.E."/>
            <person name="Wu G.A."/>
            <person name="Ha C.M."/>
            <person name="Edsinger-Gonzales E."/>
            <person name="Grimwood J."/>
            <person name="Schmutz J."/>
            <person name="Rabbi I.Y."/>
            <person name="Egesi C."/>
            <person name="Nauluvula P."/>
            <person name="Lebot V."/>
            <person name="Ndunguru J."/>
            <person name="Mkamilo G."/>
            <person name="Bart R.S."/>
            <person name="Setter T.L."/>
            <person name="Gleadow R.M."/>
            <person name="Kulakow P."/>
            <person name="Ferguson M.E."/>
            <person name="Rounsley S."/>
            <person name="Rokhsar D.S."/>
        </authorList>
    </citation>
    <scope>NUCLEOTIDE SEQUENCE [LARGE SCALE GENOMIC DNA]</scope>
    <source>
        <strain evidence="6">cv. AM560-2</strain>
    </source>
</reference>
<feature type="repeat" description="PPR" evidence="3">
    <location>
        <begin position="395"/>
        <end position="429"/>
    </location>
</feature>
<dbReference type="Proteomes" id="UP000091857">
    <property type="component" value="Chromosome 10"/>
</dbReference>
<dbReference type="Gene3D" id="1.25.40.10">
    <property type="entry name" value="Tetratricopeptide repeat domain"/>
    <property type="match status" value="5"/>
</dbReference>